<dbReference type="AlphaFoldDB" id="A0AAV7X6E1"/>
<accession>A0AAV7X6E1</accession>
<organism evidence="1 2">
    <name type="scientific">Megalurothrips usitatus</name>
    <name type="common">bean blossom thrips</name>
    <dbReference type="NCBI Taxonomy" id="439358"/>
    <lineage>
        <taxon>Eukaryota</taxon>
        <taxon>Metazoa</taxon>
        <taxon>Ecdysozoa</taxon>
        <taxon>Arthropoda</taxon>
        <taxon>Hexapoda</taxon>
        <taxon>Insecta</taxon>
        <taxon>Pterygota</taxon>
        <taxon>Neoptera</taxon>
        <taxon>Paraneoptera</taxon>
        <taxon>Thysanoptera</taxon>
        <taxon>Terebrantia</taxon>
        <taxon>Thripoidea</taxon>
        <taxon>Thripidae</taxon>
        <taxon>Megalurothrips</taxon>
    </lineage>
</organism>
<evidence type="ECO:0000313" key="2">
    <source>
        <dbReference type="Proteomes" id="UP001075354"/>
    </source>
</evidence>
<dbReference type="EMBL" id="JAPTSV010000015">
    <property type="protein sequence ID" value="KAJ1520294.1"/>
    <property type="molecule type" value="Genomic_DNA"/>
</dbReference>
<reference evidence="1" key="1">
    <citation type="submission" date="2022-12" db="EMBL/GenBank/DDBJ databases">
        <title>Chromosome-level genome assembly of the bean flower thrips Megalurothrips usitatus.</title>
        <authorList>
            <person name="Ma L."/>
            <person name="Liu Q."/>
            <person name="Li H."/>
            <person name="Cai W."/>
        </authorList>
    </citation>
    <scope>NUCLEOTIDE SEQUENCE</scope>
    <source>
        <strain evidence="1">Cailab_2022a</strain>
    </source>
</reference>
<name>A0AAV7X6E1_9NEOP</name>
<proteinExistence type="predicted"/>
<sequence length="192" mass="20751">MYIIGDLECLTAKGEVWRDVRAALKSVDAVGPALTLRCTEHPDQALRVTNAADFSVWRRGGCTVRCSSLLGCGHQCPEPCHRDNLEHYGVVRQCSGAPQHLCDRECGQECPECVVPVRKTLPGCGHEGTFPCAQPPAEAACTAPCVRKLPCGHPCKRRCGESCGGCDVPVSATGSIRCQKLCRCCFCFLNTR</sequence>
<gene>
    <name evidence="1" type="ORF">ONE63_004495</name>
</gene>
<evidence type="ECO:0000313" key="1">
    <source>
        <dbReference type="EMBL" id="KAJ1520294.1"/>
    </source>
</evidence>
<keyword evidence="2" id="KW-1185">Reference proteome</keyword>
<comment type="caution">
    <text evidence="1">The sequence shown here is derived from an EMBL/GenBank/DDBJ whole genome shotgun (WGS) entry which is preliminary data.</text>
</comment>
<evidence type="ECO:0008006" key="3">
    <source>
        <dbReference type="Google" id="ProtNLM"/>
    </source>
</evidence>
<dbReference type="Proteomes" id="UP001075354">
    <property type="component" value="Chromosome 15"/>
</dbReference>
<protein>
    <recommendedName>
        <fullName evidence="3">NFX1-type zinc finger-containing protein 1-like</fullName>
    </recommendedName>
</protein>